<keyword evidence="2" id="KW-1185">Reference proteome</keyword>
<sequence length="208" mass="23180">MTIGLHQWRECSPFAEPKEVTLERRFVPQEIYGANIDEKIVQVPVHKWVFLACENASRCWSHNLPAHTDCLVIAVNGACQRNAAGKVETPLGCMLARIAHTTSGINIDVEDAGRAGGHVAELHAALYGLQQAAATAWEREMSEERDSGRPSMIAIKSDSPYLILAWEKNGYRTTKGTPVVHTELCEKLEAAYWSLCGAHESRRVYIYF</sequence>
<dbReference type="VEuPathDB" id="FungiDB:TSTA_021660"/>
<dbReference type="Proteomes" id="UP000001745">
    <property type="component" value="Unassembled WGS sequence"/>
</dbReference>
<name>B8MHD0_TALSN</name>
<dbReference type="SUPFAM" id="SSF53098">
    <property type="entry name" value="Ribonuclease H-like"/>
    <property type="match status" value="1"/>
</dbReference>
<organism evidence="1 2">
    <name type="scientific">Talaromyces stipitatus (strain ATCC 10500 / CBS 375.48 / QM 6759 / NRRL 1006)</name>
    <name type="common">Penicillium stipitatum</name>
    <dbReference type="NCBI Taxonomy" id="441959"/>
    <lineage>
        <taxon>Eukaryota</taxon>
        <taxon>Fungi</taxon>
        <taxon>Dikarya</taxon>
        <taxon>Ascomycota</taxon>
        <taxon>Pezizomycotina</taxon>
        <taxon>Eurotiomycetes</taxon>
        <taxon>Eurotiomycetidae</taxon>
        <taxon>Eurotiales</taxon>
        <taxon>Trichocomaceae</taxon>
        <taxon>Talaromyces</taxon>
        <taxon>Talaromyces sect. Talaromyces</taxon>
    </lineage>
</organism>
<dbReference type="InterPro" id="IPR012337">
    <property type="entry name" value="RNaseH-like_sf"/>
</dbReference>
<dbReference type="GeneID" id="8098432"/>
<dbReference type="HOGENOM" id="CLU_030894_4_2_1"/>
<dbReference type="GO" id="GO:0003676">
    <property type="term" value="F:nucleic acid binding"/>
    <property type="evidence" value="ECO:0007669"/>
    <property type="project" value="InterPro"/>
</dbReference>
<accession>B8MHD0</accession>
<dbReference type="AlphaFoldDB" id="B8MHD0"/>
<dbReference type="PhylomeDB" id="B8MHD0"/>
<dbReference type="STRING" id="441959.B8MHD0"/>
<proteinExistence type="predicted"/>
<protein>
    <recommendedName>
        <fullName evidence="3">RNase H type-1 domain-containing protein</fullName>
    </recommendedName>
</protein>
<dbReference type="EMBL" id="EQ962656">
    <property type="protein sequence ID" value="EED17109.1"/>
    <property type="molecule type" value="Genomic_DNA"/>
</dbReference>
<dbReference type="OrthoDB" id="245563at2759"/>
<gene>
    <name evidence="1" type="ORF">TSTA_021660</name>
</gene>
<evidence type="ECO:0000313" key="1">
    <source>
        <dbReference type="EMBL" id="EED17109.1"/>
    </source>
</evidence>
<dbReference type="InterPro" id="IPR036397">
    <property type="entry name" value="RNaseH_sf"/>
</dbReference>
<evidence type="ECO:0008006" key="3">
    <source>
        <dbReference type="Google" id="ProtNLM"/>
    </source>
</evidence>
<dbReference type="Gene3D" id="3.30.420.10">
    <property type="entry name" value="Ribonuclease H-like superfamily/Ribonuclease H"/>
    <property type="match status" value="1"/>
</dbReference>
<evidence type="ECO:0000313" key="2">
    <source>
        <dbReference type="Proteomes" id="UP000001745"/>
    </source>
</evidence>
<reference evidence="2" key="1">
    <citation type="journal article" date="2015" name="Genome Announc.">
        <title>Genome sequence of the AIDS-associated pathogen Penicillium marneffei (ATCC18224) and its near taxonomic relative Talaromyces stipitatus (ATCC10500).</title>
        <authorList>
            <person name="Nierman W.C."/>
            <person name="Fedorova-Abrams N.D."/>
            <person name="Andrianopoulos A."/>
        </authorList>
    </citation>
    <scope>NUCLEOTIDE SEQUENCE [LARGE SCALE GENOMIC DNA]</scope>
    <source>
        <strain evidence="2">ATCC 10500 / CBS 375.48 / QM 6759 / NRRL 1006</strain>
    </source>
</reference>
<dbReference type="InParanoid" id="B8MHD0"/>
<dbReference type="RefSeq" id="XP_002484343.1">
    <property type="nucleotide sequence ID" value="XM_002484298.1"/>
</dbReference>